<evidence type="ECO:0000259" key="1">
    <source>
        <dbReference type="Pfam" id="PF12999"/>
    </source>
</evidence>
<feature type="domain" description="Glucosidase II beta subunit N-terminal" evidence="1">
    <location>
        <begin position="79"/>
        <end position="171"/>
    </location>
</feature>
<accession>A0ABD2W209</accession>
<reference evidence="2 3" key="1">
    <citation type="journal article" date="2024" name="bioRxiv">
        <title>A reference genome for Trichogramma kaykai: A tiny desert-dwelling parasitoid wasp with competing sex-ratio distorters.</title>
        <authorList>
            <person name="Culotta J."/>
            <person name="Lindsey A.R."/>
        </authorList>
    </citation>
    <scope>NUCLEOTIDE SEQUENCE [LARGE SCALE GENOMIC DNA]</scope>
    <source>
        <strain evidence="2 3">KSX58</strain>
    </source>
</reference>
<dbReference type="EMBL" id="JBJJXI010000143">
    <property type="protein sequence ID" value="KAL3386868.1"/>
    <property type="molecule type" value="Genomic_DNA"/>
</dbReference>
<comment type="caution">
    <text evidence="2">The sequence shown here is derived from an EMBL/GenBank/DDBJ whole genome shotgun (WGS) entry which is preliminary data.</text>
</comment>
<proteinExistence type="predicted"/>
<dbReference type="Proteomes" id="UP001627154">
    <property type="component" value="Unassembled WGS sequence"/>
</dbReference>
<evidence type="ECO:0000313" key="2">
    <source>
        <dbReference type="EMBL" id="KAL3386868.1"/>
    </source>
</evidence>
<dbReference type="InterPro" id="IPR039794">
    <property type="entry name" value="Gtb1-like"/>
</dbReference>
<dbReference type="InterPro" id="IPR028146">
    <property type="entry name" value="PRKCSH_N"/>
</dbReference>
<gene>
    <name evidence="2" type="ORF">TKK_017791</name>
</gene>
<dbReference type="PANTHER" id="PTHR12630">
    <property type="entry name" value="N-LINKED OLIGOSACCHARIDE PROCESSING"/>
    <property type="match status" value="1"/>
</dbReference>
<name>A0ABD2W209_9HYME</name>
<dbReference type="AlphaFoldDB" id="A0ABD2W209"/>
<keyword evidence="3" id="KW-1185">Reference proteome</keyword>
<evidence type="ECO:0000313" key="3">
    <source>
        <dbReference type="Proteomes" id="UP001627154"/>
    </source>
</evidence>
<organism evidence="2 3">
    <name type="scientific">Trichogramma kaykai</name>
    <dbReference type="NCBI Taxonomy" id="54128"/>
    <lineage>
        <taxon>Eukaryota</taxon>
        <taxon>Metazoa</taxon>
        <taxon>Ecdysozoa</taxon>
        <taxon>Arthropoda</taxon>
        <taxon>Hexapoda</taxon>
        <taxon>Insecta</taxon>
        <taxon>Pterygota</taxon>
        <taxon>Neoptera</taxon>
        <taxon>Endopterygota</taxon>
        <taxon>Hymenoptera</taxon>
        <taxon>Apocrita</taxon>
        <taxon>Proctotrupomorpha</taxon>
        <taxon>Chalcidoidea</taxon>
        <taxon>Trichogrammatidae</taxon>
        <taxon>Trichogramma</taxon>
    </lineage>
</organism>
<protein>
    <recommendedName>
        <fullName evidence="1">Glucosidase II beta subunit N-terminal domain-containing protein</fullName>
    </recommendedName>
</protein>
<dbReference type="PANTHER" id="PTHR12630:SF1">
    <property type="entry name" value="GLUCOSIDASE 2 SUBUNIT BETA"/>
    <property type="match status" value="1"/>
</dbReference>
<sequence>MLKLFKWCRRFARKKWLTIFIITAALFIILQIGYANLLWEKVESDSKYRQHVAAHKVLSKWNESYHSKIVKDPYGHSISLRGINIKDTLKFIPNSKGKFKCLKSKTEIDFIKVNDDYCDCLEDGSDEPGTNACNNGIFHCEKVSKGMTEKIPSYRVNDGVCDCCDGSDEWLEISILDTQIVSGNQSLQYRKTICQNKCINS</sequence>
<dbReference type="Pfam" id="PF12999">
    <property type="entry name" value="PRKCSH-like"/>
    <property type="match status" value="1"/>
</dbReference>